<name>A0ABM9NG80_9GAMM</name>
<feature type="signal peptide" evidence="1">
    <location>
        <begin position="1"/>
        <end position="27"/>
    </location>
</feature>
<proteinExistence type="predicted"/>
<dbReference type="Proteomes" id="UP001497493">
    <property type="component" value="Chromosome"/>
</dbReference>
<organism evidence="2 3">
    <name type="scientific">Candidatus Methylocalor cossyra</name>
    <dbReference type="NCBI Taxonomy" id="3108543"/>
    <lineage>
        <taxon>Bacteria</taxon>
        <taxon>Pseudomonadati</taxon>
        <taxon>Pseudomonadota</taxon>
        <taxon>Gammaproteobacteria</taxon>
        <taxon>Methylococcales</taxon>
        <taxon>Methylococcaceae</taxon>
        <taxon>Candidatus Methylocalor</taxon>
    </lineage>
</organism>
<keyword evidence="3" id="KW-1185">Reference proteome</keyword>
<keyword evidence="1" id="KW-0732">Signal</keyword>
<dbReference type="SUPFAM" id="SSF46626">
    <property type="entry name" value="Cytochrome c"/>
    <property type="match status" value="1"/>
</dbReference>
<accession>A0ABM9NG80</accession>
<evidence type="ECO:0000313" key="2">
    <source>
        <dbReference type="EMBL" id="CAL1239599.1"/>
    </source>
</evidence>
<dbReference type="RefSeq" id="WP_348759142.1">
    <property type="nucleotide sequence ID" value="NZ_OZ026884.1"/>
</dbReference>
<gene>
    <name evidence="2" type="ORF">MECH1_V1_0823</name>
</gene>
<reference evidence="2 3" key="1">
    <citation type="submission" date="2024-04" db="EMBL/GenBank/DDBJ databases">
        <authorList>
            <person name="Cremers G."/>
        </authorList>
    </citation>
    <scope>NUCLEOTIDE SEQUENCE [LARGE SCALE GENOMIC DNA]</scope>
    <source>
        <strain evidence="2">MeCH1-AG</strain>
    </source>
</reference>
<protein>
    <recommendedName>
        <fullName evidence="4">Green heme protein</fullName>
    </recommendedName>
</protein>
<dbReference type="InterPro" id="IPR036909">
    <property type="entry name" value="Cyt_c-like_dom_sf"/>
</dbReference>
<evidence type="ECO:0000256" key="1">
    <source>
        <dbReference type="SAM" id="SignalP"/>
    </source>
</evidence>
<dbReference type="EMBL" id="OZ026884">
    <property type="protein sequence ID" value="CAL1239599.1"/>
    <property type="molecule type" value="Genomic_DNA"/>
</dbReference>
<evidence type="ECO:0008006" key="4">
    <source>
        <dbReference type="Google" id="ProtNLM"/>
    </source>
</evidence>
<evidence type="ECO:0000313" key="3">
    <source>
        <dbReference type="Proteomes" id="UP001497493"/>
    </source>
</evidence>
<feature type="chain" id="PRO_5046333406" description="Green heme protein" evidence="1">
    <location>
        <begin position="28"/>
        <end position="101"/>
    </location>
</feature>
<dbReference type="Gene3D" id="1.10.760.10">
    <property type="entry name" value="Cytochrome c-like domain"/>
    <property type="match status" value="1"/>
</dbReference>
<sequence>MLGRFAAWRRSAPIILPCLLAAPAVFGQNFARGQELFEDQCQACHDDFSRPDSRHLRSVEELRKRIEAWATHTNSGWTKSEVDDVLYFLNRNFYRFDRQAL</sequence>